<evidence type="ECO:0000313" key="2">
    <source>
        <dbReference type="EMBL" id="CAF1384291.1"/>
    </source>
</evidence>
<dbReference type="AlphaFoldDB" id="A0A815JPV5"/>
<gene>
    <name evidence="3" type="ORF">JXQ802_LOCUS50163</name>
    <name evidence="2" type="ORF">PYM288_LOCUS34016</name>
</gene>
<dbReference type="EMBL" id="CAJNOH010004930">
    <property type="protein sequence ID" value="CAF1384291.1"/>
    <property type="molecule type" value="Genomic_DNA"/>
</dbReference>
<evidence type="ECO:0000313" key="4">
    <source>
        <dbReference type="Proteomes" id="UP000663854"/>
    </source>
</evidence>
<reference evidence="2" key="1">
    <citation type="submission" date="2021-02" db="EMBL/GenBank/DDBJ databases">
        <authorList>
            <person name="Nowell W R."/>
        </authorList>
    </citation>
    <scope>NUCLEOTIDE SEQUENCE</scope>
</reference>
<dbReference type="Proteomes" id="UP000663854">
    <property type="component" value="Unassembled WGS sequence"/>
</dbReference>
<sequence length="106" mass="11890">MEKFFQKQINRETTTTADVINDDVQEQEEECSTVVSPSLSSLSNSHVSPPSSTSICTSPTTNSVSDQLALVKSEQYQPWKLLSPVSLVLNRFRSEQVPRLPELNYD</sequence>
<organism evidence="2 4">
    <name type="scientific">Rotaria sordida</name>
    <dbReference type="NCBI Taxonomy" id="392033"/>
    <lineage>
        <taxon>Eukaryota</taxon>
        <taxon>Metazoa</taxon>
        <taxon>Spiralia</taxon>
        <taxon>Gnathifera</taxon>
        <taxon>Rotifera</taxon>
        <taxon>Eurotatoria</taxon>
        <taxon>Bdelloidea</taxon>
        <taxon>Philodinida</taxon>
        <taxon>Philodinidae</taxon>
        <taxon>Rotaria</taxon>
    </lineage>
</organism>
<evidence type="ECO:0000256" key="1">
    <source>
        <dbReference type="SAM" id="MobiDB-lite"/>
    </source>
</evidence>
<protein>
    <submittedName>
        <fullName evidence="2">Uncharacterized protein</fullName>
    </submittedName>
</protein>
<evidence type="ECO:0000313" key="3">
    <source>
        <dbReference type="EMBL" id="CAF1617449.1"/>
    </source>
</evidence>
<name>A0A815JPV5_9BILA</name>
<proteinExistence type="predicted"/>
<feature type="compositionally biased region" description="Low complexity" evidence="1">
    <location>
        <begin position="32"/>
        <end position="60"/>
    </location>
</feature>
<dbReference type="Proteomes" id="UP000663870">
    <property type="component" value="Unassembled WGS sequence"/>
</dbReference>
<dbReference type="EMBL" id="CAJNOL010006394">
    <property type="protein sequence ID" value="CAF1617449.1"/>
    <property type="molecule type" value="Genomic_DNA"/>
</dbReference>
<feature type="compositionally biased region" description="Acidic residues" evidence="1">
    <location>
        <begin position="20"/>
        <end position="31"/>
    </location>
</feature>
<keyword evidence="5" id="KW-1185">Reference proteome</keyword>
<comment type="caution">
    <text evidence="2">The sequence shown here is derived from an EMBL/GenBank/DDBJ whole genome shotgun (WGS) entry which is preliminary data.</text>
</comment>
<accession>A0A815JPV5</accession>
<evidence type="ECO:0000313" key="5">
    <source>
        <dbReference type="Proteomes" id="UP000663870"/>
    </source>
</evidence>
<feature type="region of interest" description="Disordered" evidence="1">
    <location>
        <begin position="17"/>
        <end position="60"/>
    </location>
</feature>